<dbReference type="EMBL" id="JABXBU010000003">
    <property type="protein sequence ID" value="KAF8793257.1"/>
    <property type="molecule type" value="Genomic_DNA"/>
</dbReference>
<feature type="domain" description="Ig-like" evidence="6">
    <location>
        <begin position="1827"/>
        <end position="1916"/>
    </location>
</feature>
<dbReference type="SMART" id="SM00409">
    <property type="entry name" value="IG"/>
    <property type="match status" value="22"/>
</dbReference>
<evidence type="ECO:0000259" key="7">
    <source>
        <dbReference type="PROSITE" id="PS50853"/>
    </source>
</evidence>
<feature type="domain" description="Ig-like" evidence="6">
    <location>
        <begin position="1173"/>
        <end position="1264"/>
    </location>
</feature>
<dbReference type="Pfam" id="PF00041">
    <property type="entry name" value="fn3"/>
    <property type="match status" value="3"/>
</dbReference>
<feature type="domain" description="Fibronectin type-III" evidence="7">
    <location>
        <begin position="2215"/>
        <end position="2314"/>
    </location>
</feature>
<dbReference type="GO" id="GO:0070593">
    <property type="term" value="P:dendrite self-avoidance"/>
    <property type="evidence" value="ECO:0007669"/>
    <property type="project" value="TreeGrafter"/>
</dbReference>
<reference evidence="8" key="2">
    <citation type="submission" date="2020-06" db="EMBL/GenBank/DDBJ databases">
        <authorList>
            <person name="Sheffer M."/>
        </authorList>
    </citation>
    <scope>NUCLEOTIDE SEQUENCE</scope>
</reference>
<dbReference type="PANTHER" id="PTHR10075:SF100">
    <property type="entry name" value="FASCICLIN-2"/>
    <property type="match status" value="1"/>
</dbReference>
<dbReference type="SMART" id="SM00406">
    <property type="entry name" value="IGv"/>
    <property type="match status" value="3"/>
</dbReference>
<feature type="domain" description="Ig-like" evidence="6">
    <location>
        <begin position="41"/>
        <end position="126"/>
    </location>
</feature>
<protein>
    <submittedName>
        <fullName evidence="8">Titin like protein</fullName>
    </submittedName>
</protein>
<dbReference type="FunFam" id="2.60.40.10:FF:000032">
    <property type="entry name" value="palladin isoform X1"/>
    <property type="match status" value="3"/>
</dbReference>
<keyword evidence="9" id="KW-1185">Reference proteome</keyword>
<dbReference type="InterPro" id="IPR013106">
    <property type="entry name" value="Ig_V-set"/>
</dbReference>
<keyword evidence="5" id="KW-0472">Membrane</keyword>
<dbReference type="InterPro" id="IPR036116">
    <property type="entry name" value="FN3_sf"/>
</dbReference>
<feature type="domain" description="Ig-like" evidence="6">
    <location>
        <begin position="1921"/>
        <end position="2008"/>
    </location>
</feature>
<evidence type="ECO:0000256" key="5">
    <source>
        <dbReference type="SAM" id="Phobius"/>
    </source>
</evidence>
<dbReference type="CDD" id="cd00063">
    <property type="entry name" value="FN3"/>
    <property type="match status" value="3"/>
</dbReference>
<dbReference type="GO" id="GO:0007411">
    <property type="term" value="P:axon guidance"/>
    <property type="evidence" value="ECO:0007669"/>
    <property type="project" value="TreeGrafter"/>
</dbReference>
<evidence type="ECO:0000256" key="4">
    <source>
        <dbReference type="SAM" id="MobiDB-lite"/>
    </source>
</evidence>
<evidence type="ECO:0000256" key="3">
    <source>
        <dbReference type="ARBA" id="ARBA00023319"/>
    </source>
</evidence>
<feature type="domain" description="Ig-like" evidence="6">
    <location>
        <begin position="1642"/>
        <end position="1733"/>
    </location>
</feature>
<feature type="domain" description="Fibronectin type-III" evidence="7">
    <location>
        <begin position="2316"/>
        <end position="2409"/>
    </location>
</feature>
<comment type="caution">
    <text evidence="8">The sequence shown here is derived from an EMBL/GenBank/DDBJ whole genome shotgun (WGS) entry which is preliminary data.</text>
</comment>
<feature type="domain" description="Ig-like" evidence="6">
    <location>
        <begin position="606"/>
        <end position="687"/>
    </location>
</feature>
<feature type="domain" description="Ig-like" evidence="6">
    <location>
        <begin position="1084"/>
        <end position="1169"/>
    </location>
</feature>
<proteinExistence type="predicted"/>
<keyword evidence="1" id="KW-0677">Repeat</keyword>
<dbReference type="Pfam" id="PF13927">
    <property type="entry name" value="Ig_3"/>
    <property type="match status" value="8"/>
</dbReference>
<dbReference type="InterPro" id="IPR013098">
    <property type="entry name" value="Ig_I-set"/>
</dbReference>
<accession>A0A8T0FPY4</accession>
<feature type="domain" description="Ig-like" evidence="6">
    <location>
        <begin position="698"/>
        <end position="783"/>
    </location>
</feature>
<gene>
    <name evidence="8" type="ORF">HNY73_004764</name>
</gene>
<dbReference type="InterPro" id="IPR007110">
    <property type="entry name" value="Ig-like_dom"/>
</dbReference>
<organism evidence="8 9">
    <name type="scientific">Argiope bruennichi</name>
    <name type="common">Wasp spider</name>
    <name type="synonym">Aranea bruennichi</name>
    <dbReference type="NCBI Taxonomy" id="94029"/>
    <lineage>
        <taxon>Eukaryota</taxon>
        <taxon>Metazoa</taxon>
        <taxon>Ecdysozoa</taxon>
        <taxon>Arthropoda</taxon>
        <taxon>Chelicerata</taxon>
        <taxon>Arachnida</taxon>
        <taxon>Araneae</taxon>
        <taxon>Araneomorphae</taxon>
        <taxon>Entelegynae</taxon>
        <taxon>Araneoidea</taxon>
        <taxon>Araneidae</taxon>
        <taxon>Argiope</taxon>
    </lineage>
</organism>
<dbReference type="InterPro" id="IPR003599">
    <property type="entry name" value="Ig_sub"/>
</dbReference>
<feature type="domain" description="Fibronectin type-III" evidence="7">
    <location>
        <begin position="2114"/>
        <end position="2210"/>
    </location>
</feature>
<name>A0A8T0FPY4_ARGBR</name>
<reference evidence="8" key="1">
    <citation type="journal article" date="2020" name="bioRxiv">
        <title>Chromosome-level reference genome of the European wasp spider Argiope bruennichi: a resource for studies on range expansion and evolutionary adaptation.</title>
        <authorList>
            <person name="Sheffer M.M."/>
            <person name="Hoppe A."/>
            <person name="Krehenwinkel H."/>
            <person name="Uhl G."/>
            <person name="Kuss A.W."/>
            <person name="Jensen L."/>
            <person name="Jensen C."/>
            <person name="Gillespie R.G."/>
            <person name="Hoff K.J."/>
            <person name="Prost S."/>
        </authorList>
    </citation>
    <scope>NUCLEOTIDE SEQUENCE</scope>
</reference>
<feature type="compositionally biased region" description="Basic and acidic residues" evidence="4">
    <location>
        <begin position="2543"/>
        <end position="2556"/>
    </location>
</feature>
<dbReference type="SMART" id="SM00408">
    <property type="entry name" value="IGc2"/>
    <property type="match status" value="22"/>
</dbReference>
<dbReference type="PROSITE" id="PS50835">
    <property type="entry name" value="IG_LIKE"/>
    <property type="match status" value="22"/>
</dbReference>
<dbReference type="GO" id="GO:0098632">
    <property type="term" value="F:cell-cell adhesion mediator activity"/>
    <property type="evidence" value="ECO:0007669"/>
    <property type="project" value="TreeGrafter"/>
</dbReference>
<dbReference type="InterPro" id="IPR003961">
    <property type="entry name" value="FN3_dom"/>
</dbReference>
<dbReference type="PANTHER" id="PTHR10075">
    <property type="entry name" value="BASIGIN RELATED"/>
    <property type="match status" value="1"/>
</dbReference>
<dbReference type="Gene3D" id="2.60.40.10">
    <property type="entry name" value="Immunoglobulins"/>
    <property type="match status" value="26"/>
</dbReference>
<keyword evidence="3" id="KW-0393">Immunoglobulin domain</keyword>
<dbReference type="SUPFAM" id="SSF49265">
    <property type="entry name" value="Fibronectin type III"/>
    <property type="match status" value="2"/>
</dbReference>
<feature type="region of interest" description="Disordered" evidence="4">
    <location>
        <begin position="2198"/>
        <end position="2221"/>
    </location>
</feature>
<dbReference type="FunFam" id="2.60.40.10:FF:000719">
    <property type="entry name" value="nephrin isoform X1"/>
    <property type="match status" value="1"/>
</dbReference>
<feature type="domain" description="Ig-like" evidence="6">
    <location>
        <begin position="1269"/>
        <end position="1353"/>
    </location>
</feature>
<keyword evidence="5" id="KW-1133">Transmembrane helix</keyword>
<dbReference type="PRINTS" id="PR00014">
    <property type="entry name" value="FNTYPEIII"/>
</dbReference>
<feature type="domain" description="Ig-like" evidence="6">
    <location>
        <begin position="133"/>
        <end position="222"/>
    </location>
</feature>
<dbReference type="SUPFAM" id="SSF48726">
    <property type="entry name" value="Immunoglobulin"/>
    <property type="match status" value="23"/>
</dbReference>
<dbReference type="FunFam" id="2.60.40.10:FF:000104">
    <property type="entry name" value="Down syndrome cell adhesion molecule b"/>
    <property type="match status" value="2"/>
</dbReference>
<sequence>MLSSLLIDPITYSSAGNYTCIVKNAVGMDSYSSILTVTASPTWKEEPHDEEAIVGDKVSVKCSASGYPSPKIEWLKKDDVTYFLWKGHSDLLNRTLIFNPINTDDDGEYICRANNGVGEVLEKKITIVVHDPPKIQSVQIPQIMEIGEKIIIPCLVSRGSPPFKFEWLKNSVALRSGENIQIEETRDSSRLTISPVNEKSSGNYTCIVHSKHGSARYTTMMSVKAPPIWILEPKDVEITEGETAVLQCAADGSPFPQITWKRLDKEETFVNFKRMKDSGYNGSISFTPVNKSYEGSYVCEANNNVGSPLKKIVSLIVHEFPKIQPFQFPQHLQIGYKTSIMCTVMQGETPLSFVWYKNGRILKETRTIHIESNEKLSTLSLDPIEEMSIGNYTCVVSNLHGKDNHTAFLSVRAPPSWIREPENTESIEGENVNIYCFATGSPFPNIRIWKLDDVQKMKYFPSKINGSLNFKFVQKSNEGKYSCEADNGVGSPLKKTISLIVHALSPDAQEIPKIQPFQFPSQIKRGDTASVMCALIRGSQPVKFTWKKDGKSIENKRPINIISNEGLSNLIIKSVDETSVGNYTCIASSSVGSDNFTAQLKVKVPPSWIKEPLDVETVEGHKAMFICLASGSPNPRILWRKLGKENIETSKFQQSDKNGTLTFTPTSKDDEGSYECKIENGIGESLSKVVQLIVHEKPNIQPFQFPQNIQLGDKVTVTCTTRRVQSDTVYEWYKDNNLLKKSTVVNIDSNEMYSTLIIYPVEETSVGNYTCIAKNNLGQDSISAFLFVRTPPFWLKEAESSQSIEGQSINITCSAGGYPLPQVSIKKEDETEANSIITSVTRSNQSSANVRLYLNPVLKVHQGKYICRADNGVKTTLEKTFSILVYGSKAKIQTFNFPQKIREGESTKVMCTVNAEDKTFSFKWLKDGKHLKSADRIEISALSDVTLLKIKSVSFQDSGNYTCIASYGQNMINFTATLLVEAPVQWISEPTDQEIILGGNVKFSCSAKGYPKPIINWVKIIGQEEHQVDTHARFQIDNEGNFSISNIQSEDSGIYICHVRNGVGDALNKKISLNVIDSKAKIQPFYFPQKVREGESTKVFCTVNAEDKTFSFKWLKDGRQLKSTDRIEISAVSDYSLMKIKAVSFQDSGNYTCIASSGQNVLNYSTALLVEAPVQWISEPTDQEVILGESVKFSCSAKGYPLPTMKWGKIIGEQEYPVETHPRFRIDIEGDFAIMNVQSEDAATYICQARNGVGDALHKKVSLSVIDAPEILPLPQSAQFKIGDNANFICSATRGQIPLSFKWYKDGQVLKNYSKVASNNEKFSTLVIDPVGASSAGNYTCVVSNPYGKSSTSILLIVRSPPYWITQPEDIEIIEGNRAVLLCNAGGTPKPRIIWRKIDENNNKDHHRYVAIQNNNADGSLEINPVKKEHEGVYVCEVNNDVDETLTKDVTVYVHDAPAIKPFHFSAMVEIQKKASVACILEQGRTPLNFKWYKDNHELHDSKNIKIKTLDDASLLTIEPVASKDSGNYTCLAENSFGKDTHTASLVVEAPPRWLTEPLDVEIMDGEKTSLICAAEGQPPPKYTWKKLEDNGKILLSNAKDGNVTFQRVSVENSGRYICEVENGVGLALSKIINLIVHGHPPKIQPFSVSDVLNEGETAKLGCITRKGDGPFTFKWYKDNEEIKSDSQFEIKNLNDVSTLVVKQITAYSSGNYTCEVLNAAGKDRYSTSLVVNAPPKWVNEPSNKEGLAGSYLNLDCQVSGYPPPSITWAKQNGGKEIMKDMNVAKNGSLIFHKLMAEDEGDYLCKAENNVGATLQKLVSISVLGLPQIQPFNFLSRQSEGSSAKVLCNIMHGKRPIEFYWLKDGKMLQESKHVDISKHDDFSMITVNNIKADDAGNYTCNAKNSVGQTSHTAYLIVEAPPFWIKTPHDMTGVYGSSISLECAAAGSPKPRITWHKGRDVIHNEANRMVAHSNGNITINTLSEEDEGLYRCSAHNGVGEGLTKEIKIVVNVPARFDEKFTVVTVKKGDSASLRCEAIGDQPLSVIWKKDSKELRKINGGRYEIFETLTPKGLKSELVLREADRTDGQLYTCLTENPYGKDERSIKLLVMEVPATPLDLKVQEVWSRSASVSWSSPYTGNSPITKYVLQYWKDAVSGGRHRLEEKVVSSAQTSALIKNLHPGTNYGLAIVAENTVGRGEPSDTISFTTGEEEPSGSPKDVNVDVKGTASLLVTWKPPQKSEWNGKLKGYYVGYKIMQDSSNPYSFKTVDYVPGGVQEHMITSLRKDTEYSIIVKAFNNAGSGPPSQEVIVRTLGGDLPSPPIVFVVATSENSIKIQWRATDNKSPITGHAIHYRKKGESWQRVAVTSPHENSYTLTGLHGGAFYQLYVTANSEFGEGDPSDVVTVKTYSENNNVVLMAGSKEPPMMLDVSLLIPLAASLLAVTLVIVVVCIWVLKAKSRRDLERAIQEDKRFIYAAASQRYVDIDKTRSLPAYHDPALIHFPQPYATVMMGDDLSEGGDPNEMKSFLPQNMKDRPLPKPGTMKKQKDRESHIYDSPQ</sequence>
<feature type="domain" description="Ig-like" evidence="6">
    <location>
        <begin position="1552"/>
        <end position="1634"/>
    </location>
</feature>
<dbReference type="SMART" id="SM00060">
    <property type="entry name" value="FN3"/>
    <property type="match status" value="3"/>
</dbReference>
<feature type="domain" description="Ig-like" evidence="6">
    <location>
        <begin position="226"/>
        <end position="314"/>
    </location>
</feature>
<evidence type="ECO:0000313" key="8">
    <source>
        <dbReference type="EMBL" id="KAF8793257.1"/>
    </source>
</evidence>
<feature type="domain" description="Ig-like" evidence="6">
    <location>
        <begin position="512"/>
        <end position="603"/>
    </location>
</feature>
<dbReference type="GO" id="GO:0030424">
    <property type="term" value="C:axon"/>
    <property type="evidence" value="ECO:0007669"/>
    <property type="project" value="TreeGrafter"/>
</dbReference>
<feature type="region of interest" description="Disordered" evidence="4">
    <location>
        <begin position="2511"/>
        <end position="2556"/>
    </location>
</feature>
<feature type="transmembrane region" description="Helical" evidence="5">
    <location>
        <begin position="2430"/>
        <end position="2453"/>
    </location>
</feature>
<dbReference type="GO" id="GO:0005886">
    <property type="term" value="C:plasma membrane"/>
    <property type="evidence" value="ECO:0007669"/>
    <property type="project" value="TreeGrafter"/>
</dbReference>
<feature type="domain" description="Ig-like" evidence="6">
    <location>
        <begin position="1458"/>
        <end position="1547"/>
    </location>
</feature>
<feature type="domain" description="Ig-like" evidence="6">
    <location>
        <begin position="1736"/>
        <end position="1820"/>
    </location>
</feature>
<evidence type="ECO:0000256" key="2">
    <source>
        <dbReference type="ARBA" id="ARBA00023157"/>
    </source>
</evidence>
<dbReference type="InterPro" id="IPR036179">
    <property type="entry name" value="Ig-like_dom_sf"/>
</dbReference>
<dbReference type="Pfam" id="PF07679">
    <property type="entry name" value="I-set"/>
    <property type="match status" value="14"/>
</dbReference>
<dbReference type="PROSITE" id="PS50853">
    <property type="entry name" value="FN3"/>
    <property type="match status" value="3"/>
</dbReference>
<feature type="domain" description="Ig-like" evidence="6">
    <location>
        <begin position="415"/>
        <end position="498"/>
    </location>
</feature>
<evidence type="ECO:0000259" key="6">
    <source>
        <dbReference type="PROSITE" id="PS50835"/>
    </source>
</evidence>
<feature type="domain" description="Ig-like" evidence="6">
    <location>
        <begin position="321"/>
        <end position="410"/>
    </location>
</feature>
<feature type="domain" description="Ig-like" evidence="6">
    <location>
        <begin position="1362"/>
        <end position="1447"/>
    </location>
</feature>
<keyword evidence="5" id="KW-0812">Transmembrane</keyword>
<feature type="domain" description="Ig-like" evidence="6">
    <location>
        <begin position="890"/>
        <end position="979"/>
    </location>
</feature>
<dbReference type="FunFam" id="2.60.40.10:FF:000028">
    <property type="entry name" value="Neuronal cell adhesion molecule"/>
    <property type="match status" value="1"/>
</dbReference>
<dbReference type="GO" id="GO:0007156">
    <property type="term" value="P:homophilic cell adhesion via plasma membrane adhesion molecules"/>
    <property type="evidence" value="ECO:0007669"/>
    <property type="project" value="TreeGrafter"/>
</dbReference>
<keyword evidence="2" id="KW-1015">Disulfide bond</keyword>
<dbReference type="FunFam" id="2.60.40.10:FF:000333">
    <property type="entry name" value="Down syndrome cell adhesion molecule"/>
    <property type="match status" value="9"/>
</dbReference>
<dbReference type="InterPro" id="IPR003598">
    <property type="entry name" value="Ig_sub2"/>
</dbReference>
<feature type="domain" description="Ig-like" evidence="6">
    <location>
        <begin position="791"/>
        <end position="882"/>
    </location>
</feature>
<feature type="domain" description="Ig-like" evidence="6">
    <location>
        <begin position="983"/>
        <end position="1072"/>
    </location>
</feature>
<evidence type="ECO:0000313" key="9">
    <source>
        <dbReference type="Proteomes" id="UP000807504"/>
    </source>
</evidence>
<dbReference type="InterPro" id="IPR013783">
    <property type="entry name" value="Ig-like_fold"/>
</dbReference>
<dbReference type="Proteomes" id="UP000807504">
    <property type="component" value="Unassembled WGS sequence"/>
</dbReference>
<evidence type="ECO:0000256" key="1">
    <source>
        <dbReference type="ARBA" id="ARBA00022737"/>
    </source>
</evidence>
<feature type="domain" description="Ig-like" evidence="6">
    <location>
        <begin position="2012"/>
        <end position="2105"/>
    </location>
</feature>